<dbReference type="InterPro" id="IPR002201">
    <property type="entry name" value="Glyco_trans_9"/>
</dbReference>
<dbReference type="Pfam" id="PF01075">
    <property type="entry name" value="Glyco_transf_9"/>
    <property type="match status" value="1"/>
</dbReference>
<reference evidence="3 4" key="1">
    <citation type="submission" date="2020-11" db="EMBL/GenBank/DDBJ databases">
        <title>Algicoccus daihaiensis sp.nov., isolated from Daihai Lake in Inner Mongolia.</title>
        <authorList>
            <person name="Kai J."/>
        </authorList>
    </citation>
    <scope>NUCLEOTIDE SEQUENCE [LARGE SCALE GENOMIC DNA]</scope>
    <source>
        <strain evidence="4">f23</strain>
    </source>
</reference>
<keyword evidence="4" id="KW-1185">Reference proteome</keyword>
<dbReference type="PANTHER" id="PTHR30160">
    <property type="entry name" value="TETRAACYLDISACCHARIDE 4'-KINASE-RELATED"/>
    <property type="match status" value="1"/>
</dbReference>
<gene>
    <name evidence="3" type="ORF">DHf2319_02765</name>
</gene>
<keyword evidence="1" id="KW-0328">Glycosyltransferase</keyword>
<organism evidence="3 4">
    <name type="scientific">Orrella daihaiensis</name>
    <dbReference type="NCBI Taxonomy" id="2782176"/>
    <lineage>
        <taxon>Bacteria</taxon>
        <taxon>Pseudomonadati</taxon>
        <taxon>Pseudomonadota</taxon>
        <taxon>Betaproteobacteria</taxon>
        <taxon>Burkholderiales</taxon>
        <taxon>Alcaligenaceae</taxon>
        <taxon>Orrella</taxon>
    </lineage>
</organism>
<dbReference type="SUPFAM" id="SSF53756">
    <property type="entry name" value="UDP-Glycosyltransferase/glycogen phosphorylase"/>
    <property type="match status" value="1"/>
</dbReference>
<dbReference type="CDD" id="cd03789">
    <property type="entry name" value="GT9_LPS_heptosyltransferase"/>
    <property type="match status" value="1"/>
</dbReference>
<dbReference type="Proteomes" id="UP000831607">
    <property type="component" value="Chromosome"/>
</dbReference>
<evidence type="ECO:0000256" key="1">
    <source>
        <dbReference type="ARBA" id="ARBA00022676"/>
    </source>
</evidence>
<keyword evidence="2" id="KW-0808">Transferase</keyword>
<name>A0ABY4AML2_9BURK</name>
<dbReference type="RefSeq" id="WP_243479273.1">
    <property type="nucleotide sequence ID" value="NZ_CP063982.1"/>
</dbReference>
<evidence type="ECO:0000256" key="2">
    <source>
        <dbReference type="ARBA" id="ARBA00022679"/>
    </source>
</evidence>
<accession>A0ABY4AML2</accession>
<dbReference type="EMBL" id="CP063982">
    <property type="protein sequence ID" value="UOD50861.1"/>
    <property type="molecule type" value="Genomic_DNA"/>
</dbReference>
<protein>
    <submittedName>
        <fullName evidence="3">Glycosyltransferase family 9 protein</fullName>
    </submittedName>
</protein>
<proteinExistence type="predicted"/>
<evidence type="ECO:0000313" key="4">
    <source>
        <dbReference type="Proteomes" id="UP000831607"/>
    </source>
</evidence>
<dbReference type="InterPro" id="IPR051199">
    <property type="entry name" value="LPS_LOS_Heptosyltrfase"/>
</dbReference>
<sequence>MKRILVIRNDKIGDFMLAWPALALLKGAGCHLTVLVPAYTAPLARLCPFVDEVICDPGESGSQIEQAELLQTVADGKFDAALTLFSTWRVGVLLRKAGVSLRVAPATKFAQILYNHRVTQRRSRSEKPEWEYNLDLAAALLKDLGLSVGSVAAPYLQIDTAEVVARRHAMAARLSLPTDKRWLMVHAGSGGSANNLSMRQYEELVCALAKRLPNWVFVLTAGPAERLGVGHLMANLINRQVPVAMGTGDDLTQFTYDIAVADAFMAGSTGPLHIAGALDVPTVGFYPLRRSATALRWQTLNSPKRRLAISPTASMPDPESFKGLDVDAVADQIAGWLEGSASDIDSHIDEPIGI</sequence>
<dbReference type="PANTHER" id="PTHR30160:SF15">
    <property type="entry name" value="GLYCOSYLTRANSFERASE HI_0523-RELATED"/>
    <property type="match status" value="1"/>
</dbReference>
<evidence type="ECO:0000313" key="3">
    <source>
        <dbReference type="EMBL" id="UOD50861.1"/>
    </source>
</evidence>
<dbReference type="Gene3D" id="3.40.50.2000">
    <property type="entry name" value="Glycogen Phosphorylase B"/>
    <property type="match status" value="2"/>
</dbReference>